<gene>
    <name evidence="7" type="ORF">EURHEDRAFT_452611</name>
</gene>
<accession>A0A017SI84</accession>
<comment type="subcellular location">
    <subcellularLocation>
        <location evidence="1">Membrane</location>
        <topology evidence="1">Multi-pass membrane protein</topology>
    </subcellularLocation>
</comment>
<dbReference type="PANTHER" id="PTHR23501">
    <property type="entry name" value="MAJOR FACILITATOR SUPERFAMILY"/>
    <property type="match status" value="1"/>
</dbReference>
<feature type="transmembrane region" description="Helical" evidence="6">
    <location>
        <begin position="271"/>
        <end position="290"/>
    </location>
</feature>
<keyword evidence="3 6" id="KW-1133">Transmembrane helix</keyword>
<feature type="transmembrane region" description="Helical" evidence="6">
    <location>
        <begin position="467"/>
        <end position="492"/>
    </location>
</feature>
<sequence length="613" mass="66858">MNEIGISIPQSPEVHNSEKHPEQTGTREGRNVALGKVEAYNKVLNQSGRSGKALRWVIVVSIGLTMFAYALGQGITPQFDVMATSSFGKHAQIGAVNTASQIINAVSKPFIGKMADITSRPTAYLVVLLAYAVGFAIAASCTNLTAYVVGSCLTSFGRSGLDLLSEVVIGDLTTLQWRGFWSGMLLSPFLVTTFIDGLISDAFIPGKWRWGLGMFAIMVPVLLLPAIMTLYGLQHKAIKVGMANTSGRDKRTWDISAFVHQVWDAIVEIDLAGLILLGFAFSLILLPFTLAKSAQQGWANQSMIAMEVVGWFLLIVWILFEAFIAPRPIMTKRIIKNRAFFAALFTSFFTQVATAAGKTYYSSYLYIIKNWSNYVWTVFLAIMTLTLCVLSPLAGLLQAKFHRYKGFMVFGSLVKLVGHAMCIGSHKRSTQSTAILAVAHILIGGSAFIVIGARVGSQASVPHQDMASVIAAFSLWSFLGSSVGDAIASGIWTGKMLDYMHEECPPGTSETTLREIYGSIKILRSDYDWNDPIRIGVIRAYTRTNGIIFITATVLAALPVVFSLCMPNYYLGKQQNAVTNTGLDGQVVGVPDHSQGNEGKPGLWNTIRRAYYM</sequence>
<keyword evidence="4 6" id="KW-0472">Membrane</keyword>
<feature type="transmembrane region" description="Helical" evidence="6">
    <location>
        <begin position="185"/>
        <end position="204"/>
    </location>
</feature>
<feature type="transmembrane region" description="Helical" evidence="6">
    <location>
        <begin position="123"/>
        <end position="149"/>
    </location>
</feature>
<evidence type="ECO:0000256" key="4">
    <source>
        <dbReference type="ARBA" id="ARBA00023136"/>
    </source>
</evidence>
<keyword evidence="8" id="KW-1185">Reference proteome</keyword>
<feature type="transmembrane region" description="Helical" evidence="6">
    <location>
        <begin position="210"/>
        <end position="233"/>
    </location>
</feature>
<dbReference type="Pfam" id="PF07690">
    <property type="entry name" value="MFS_1"/>
    <property type="match status" value="1"/>
</dbReference>
<feature type="transmembrane region" description="Helical" evidence="6">
    <location>
        <begin position="302"/>
        <end position="320"/>
    </location>
</feature>
<feature type="compositionally biased region" description="Basic and acidic residues" evidence="5">
    <location>
        <begin position="15"/>
        <end position="30"/>
    </location>
</feature>
<feature type="transmembrane region" description="Helical" evidence="6">
    <location>
        <begin position="546"/>
        <end position="566"/>
    </location>
</feature>
<evidence type="ECO:0000256" key="6">
    <source>
        <dbReference type="SAM" id="Phobius"/>
    </source>
</evidence>
<evidence type="ECO:0000256" key="2">
    <source>
        <dbReference type="ARBA" id="ARBA00022692"/>
    </source>
</evidence>
<dbReference type="GeneID" id="63699177"/>
<dbReference type="AlphaFoldDB" id="A0A017SI84"/>
<feature type="transmembrane region" description="Helical" evidence="6">
    <location>
        <begin position="373"/>
        <end position="395"/>
    </location>
</feature>
<proteinExistence type="predicted"/>
<keyword evidence="2 6" id="KW-0812">Transmembrane</keyword>
<dbReference type="OrthoDB" id="2241241at2759"/>
<evidence type="ECO:0000256" key="3">
    <source>
        <dbReference type="ARBA" id="ARBA00022989"/>
    </source>
</evidence>
<dbReference type="GO" id="GO:0022857">
    <property type="term" value="F:transmembrane transporter activity"/>
    <property type="evidence" value="ECO:0007669"/>
    <property type="project" value="InterPro"/>
</dbReference>
<dbReference type="Proteomes" id="UP000019804">
    <property type="component" value="Unassembled WGS sequence"/>
</dbReference>
<evidence type="ECO:0000313" key="7">
    <source>
        <dbReference type="EMBL" id="EYE96672.1"/>
    </source>
</evidence>
<dbReference type="GO" id="GO:0005886">
    <property type="term" value="C:plasma membrane"/>
    <property type="evidence" value="ECO:0007669"/>
    <property type="project" value="TreeGrafter"/>
</dbReference>
<dbReference type="HOGENOM" id="CLU_012970_2_2_1"/>
<feature type="region of interest" description="Disordered" evidence="5">
    <location>
        <begin position="1"/>
        <end position="31"/>
    </location>
</feature>
<name>A0A017SI84_ASPRC</name>
<feature type="transmembrane region" description="Helical" evidence="6">
    <location>
        <begin position="340"/>
        <end position="361"/>
    </location>
</feature>
<feature type="transmembrane region" description="Helical" evidence="6">
    <location>
        <begin position="432"/>
        <end position="455"/>
    </location>
</feature>
<protein>
    <submittedName>
        <fullName evidence="7">Putative siderophore-dependent iron transporter</fullName>
    </submittedName>
</protein>
<organism evidence="7 8">
    <name type="scientific">Aspergillus ruber (strain CBS 135680)</name>
    <dbReference type="NCBI Taxonomy" id="1388766"/>
    <lineage>
        <taxon>Eukaryota</taxon>
        <taxon>Fungi</taxon>
        <taxon>Dikarya</taxon>
        <taxon>Ascomycota</taxon>
        <taxon>Pezizomycotina</taxon>
        <taxon>Eurotiomycetes</taxon>
        <taxon>Eurotiomycetidae</taxon>
        <taxon>Eurotiales</taxon>
        <taxon>Aspergillaceae</taxon>
        <taxon>Aspergillus</taxon>
        <taxon>Aspergillus subgen. Aspergillus</taxon>
    </lineage>
</organism>
<dbReference type="Gene3D" id="1.20.1250.20">
    <property type="entry name" value="MFS general substrate transporter like domains"/>
    <property type="match status" value="2"/>
</dbReference>
<evidence type="ECO:0000313" key="8">
    <source>
        <dbReference type="Proteomes" id="UP000019804"/>
    </source>
</evidence>
<evidence type="ECO:0000256" key="1">
    <source>
        <dbReference type="ARBA" id="ARBA00004141"/>
    </source>
</evidence>
<dbReference type="PANTHER" id="PTHR23501:SF58">
    <property type="entry name" value="LOW AFFINITY HEME TRANSPORTER STR3"/>
    <property type="match status" value="1"/>
</dbReference>
<dbReference type="EMBL" id="KK088418">
    <property type="protein sequence ID" value="EYE96672.1"/>
    <property type="molecule type" value="Genomic_DNA"/>
</dbReference>
<evidence type="ECO:0000256" key="5">
    <source>
        <dbReference type="SAM" id="MobiDB-lite"/>
    </source>
</evidence>
<dbReference type="InterPro" id="IPR036259">
    <property type="entry name" value="MFS_trans_sf"/>
</dbReference>
<feature type="transmembrane region" description="Helical" evidence="6">
    <location>
        <begin position="53"/>
        <end position="72"/>
    </location>
</feature>
<dbReference type="STRING" id="1388766.A0A017SI84"/>
<dbReference type="RefSeq" id="XP_040640360.1">
    <property type="nucleotide sequence ID" value="XM_040784053.1"/>
</dbReference>
<reference evidence="8" key="1">
    <citation type="journal article" date="2014" name="Nat. Commun.">
        <title>Genomic adaptations of the halophilic Dead Sea filamentous fungus Eurotium rubrum.</title>
        <authorList>
            <person name="Kis-Papo T."/>
            <person name="Weig A.R."/>
            <person name="Riley R."/>
            <person name="Persoh D."/>
            <person name="Salamov A."/>
            <person name="Sun H."/>
            <person name="Lipzen A."/>
            <person name="Wasser S.P."/>
            <person name="Rambold G."/>
            <person name="Grigoriev I.V."/>
            <person name="Nevo E."/>
        </authorList>
    </citation>
    <scope>NUCLEOTIDE SEQUENCE [LARGE SCALE GENOMIC DNA]</scope>
    <source>
        <strain evidence="8">CBS 135680</strain>
    </source>
</reference>
<dbReference type="SUPFAM" id="SSF103473">
    <property type="entry name" value="MFS general substrate transporter"/>
    <property type="match status" value="1"/>
</dbReference>
<dbReference type="InterPro" id="IPR011701">
    <property type="entry name" value="MFS"/>
</dbReference>